<comment type="caution">
    <text evidence="6">The sequence shown here is derived from an EMBL/GenBank/DDBJ whole genome shotgun (WGS) entry which is preliminary data.</text>
</comment>
<dbReference type="GO" id="GO:0046872">
    <property type="term" value="F:metal ion binding"/>
    <property type="evidence" value="ECO:0007669"/>
    <property type="project" value="UniProtKB-KW"/>
</dbReference>
<dbReference type="AlphaFoldDB" id="X0ZLQ4"/>
<keyword evidence="2" id="KW-0560">Oxidoreductase</keyword>
<evidence type="ECO:0000256" key="1">
    <source>
        <dbReference type="ARBA" id="ARBA00022723"/>
    </source>
</evidence>
<evidence type="ECO:0000256" key="3">
    <source>
        <dbReference type="ARBA" id="ARBA00023004"/>
    </source>
</evidence>
<keyword evidence="4" id="KW-0411">Iron-sulfur</keyword>
<dbReference type="EMBL" id="BART01001520">
    <property type="protein sequence ID" value="GAG70329.1"/>
    <property type="molecule type" value="Genomic_DNA"/>
</dbReference>
<evidence type="ECO:0000259" key="5">
    <source>
        <dbReference type="Pfam" id="PF02662"/>
    </source>
</evidence>
<organism evidence="6">
    <name type="scientific">marine sediment metagenome</name>
    <dbReference type="NCBI Taxonomy" id="412755"/>
    <lineage>
        <taxon>unclassified sequences</taxon>
        <taxon>metagenomes</taxon>
        <taxon>ecological metagenomes</taxon>
    </lineage>
</organism>
<dbReference type="GO" id="GO:0051536">
    <property type="term" value="F:iron-sulfur cluster binding"/>
    <property type="evidence" value="ECO:0007669"/>
    <property type="project" value="UniProtKB-KW"/>
</dbReference>
<dbReference type="InterPro" id="IPR003813">
    <property type="entry name" value="MvhD/FlpD"/>
</dbReference>
<proteinExistence type="predicted"/>
<dbReference type="GO" id="GO:0016491">
    <property type="term" value="F:oxidoreductase activity"/>
    <property type="evidence" value="ECO:0007669"/>
    <property type="project" value="UniProtKB-KW"/>
</dbReference>
<gene>
    <name evidence="6" type="ORF">S01H4_05292</name>
</gene>
<keyword evidence="1" id="KW-0479">Metal-binding</keyword>
<evidence type="ECO:0000256" key="4">
    <source>
        <dbReference type="ARBA" id="ARBA00023014"/>
    </source>
</evidence>
<evidence type="ECO:0000313" key="6">
    <source>
        <dbReference type="EMBL" id="GAG70329.1"/>
    </source>
</evidence>
<feature type="domain" description="F420-non-reducing hydrogenase iron-sulfur subunit D" evidence="5">
    <location>
        <begin position="2"/>
        <end position="38"/>
    </location>
</feature>
<keyword evidence="3" id="KW-0408">Iron</keyword>
<evidence type="ECO:0000256" key="2">
    <source>
        <dbReference type="ARBA" id="ARBA00023002"/>
    </source>
</evidence>
<protein>
    <recommendedName>
        <fullName evidence="5">F420-non-reducing hydrogenase iron-sulfur subunit D domain-containing protein</fullName>
    </recommendedName>
</protein>
<feature type="non-terminal residue" evidence="6">
    <location>
        <position position="1"/>
    </location>
</feature>
<sequence length="44" mass="4700">AGKFETIYMLKAFEMGADGGIVAGCLEGCCHYRTGQTPTQIPHP</sequence>
<reference evidence="6" key="1">
    <citation type="journal article" date="2014" name="Front. Microbiol.">
        <title>High frequency of phylogenetically diverse reductive dehalogenase-homologous genes in deep subseafloor sedimentary metagenomes.</title>
        <authorList>
            <person name="Kawai M."/>
            <person name="Futagami T."/>
            <person name="Toyoda A."/>
            <person name="Takaki Y."/>
            <person name="Nishi S."/>
            <person name="Hori S."/>
            <person name="Arai W."/>
            <person name="Tsubouchi T."/>
            <person name="Morono Y."/>
            <person name="Uchiyama I."/>
            <person name="Ito T."/>
            <person name="Fujiyama A."/>
            <person name="Inagaki F."/>
            <person name="Takami H."/>
        </authorList>
    </citation>
    <scope>NUCLEOTIDE SEQUENCE</scope>
    <source>
        <strain evidence="6">Expedition CK06-06</strain>
    </source>
</reference>
<accession>X0ZLQ4</accession>
<dbReference type="Pfam" id="PF02662">
    <property type="entry name" value="FlpD"/>
    <property type="match status" value="1"/>
</dbReference>
<name>X0ZLQ4_9ZZZZ</name>